<gene>
    <name evidence="2" type="ORF">H8E23_03830</name>
</gene>
<evidence type="ECO:0000313" key="3">
    <source>
        <dbReference type="Proteomes" id="UP000603434"/>
    </source>
</evidence>
<evidence type="ECO:0000313" key="2">
    <source>
        <dbReference type="EMBL" id="MBC8360508.1"/>
    </source>
</evidence>
<sequence length="44" mass="5173">MEKALENTNWNRKKAAMLLKISYKSLLNKMARQQNKNIQPDVIV</sequence>
<accession>A0A8J6NTW8</accession>
<evidence type="ECO:0000259" key="1">
    <source>
        <dbReference type="Pfam" id="PF02954"/>
    </source>
</evidence>
<name>A0A8J6NTW8_9BACT</name>
<dbReference type="InterPro" id="IPR002197">
    <property type="entry name" value="HTH_Fis"/>
</dbReference>
<reference evidence="2 3" key="1">
    <citation type="submission" date="2020-08" db="EMBL/GenBank/DDBJ databases">
        <title>Bridging the membrane lipid divide: bacteria of the FCB group superphylum have the potential to synthesize archaeal ether lipids.</title>
        <authorList>
            <person name="Villanueva L."/>
            <person name="Von Meijenfeldt F.A.B."/>
            <person name="Westbye A.B."/>
            <person name="Yadav S."/>
            <person name="Hopmans E.C."/>
            <person name="Dutilh B.E."/>
            <person name="Sinninghe Damste J.S."/>
        </authorList>
    </citation>
    <scope>NUCLEOTIDE SEQUENCE [LARGE SCALE GENOMIC DNA]</scope>
    <source>
        <strain evidence="2">NIOZ-UU30</strain>
    </source>
</reference>
<feature type="domain" description="DNA binding HTH" evidence="1">
    <location>
        <begin position="1"/>
        <end position="32"/>
    </location>
</feature>
<dbReference type="Proteomes" id="UP000603434">
    <property type="component" value="Unassembled WGS sequence"/>
</dbReference>
<organism evidence="2 3">
    <name type="scientific">Candidatus Desulfatibia profunda</name>
    <dbReference type="NCBI Taxonomy" id="2841695"/>
    <lineage>
        <taxon>Bacteria</taxon>
        <taxon>Pseudomonadati</taxon>
        <taxon>Thermodesulfobacteriota</taxon>
        <taxon>Desulfobacteria</taxon>
        <taxon>Desulfobacterales</taxon>
        <taxon>Desulfobacterales incertae sedis</taxon>
        <taxon>Candidatus Desulfatibia</taxon>
    </lineage>
</organism>
<dbReference type="AlphaFoldDB" id="A0A8J6NTW8"/>
<protein>
    <recommendedName>
        <fullName evidence="1">DNA binding HTH domain-containing protein</fullName>
    </recommendedName>
</protein>
<dbReference type="Pfam" id="PF02954">
    <property type="entry name" value="HTH_8"/>
    <property type="match status" value="1"/>
</dbReference>
<dbReference type="SUPFAM" id="SSF46689">
    <property type="entry name" value="Homeodomain-like"/>
    <property type="match status" value="1"/>
</dbReference>
<dbReference type="InterPro" id="IPR009057">
    <property type="entry name" value="Homeodomain-like_sf"/>
</dbReference>
<dbReference type="EMBL" id="JACNJH010000094">
    <property type="protein sequence ID" value="MBC8360508.1"/>
    <property type="molecule type" value="Genomic_DNA"/>
</dbReference>
<dbReference type="Gene3D" id="1.10.10.60">
    <property type="entry name" value="Homeodomain-like"/>
    <property type="match status" value="1"/>
</dbReference>
<comment type="caution">
    <text evidence="2">The sequence shown here is derived from an EMBL/GenBank/DDBJ whole genome shotgun (WGS) entry which is preliminary data.</text>
</comment>
<dbReference type="GO" id="GO:0043565">
    <property type="term" value="F:sequence-specific DNA binding"/>
    <property type="evidence" value="ECO:0007669"/>
    <property type="project" value="InterPro"/>
</dbReference>
<proteinExistence type="predicted"/>